<reference evidence="7 8" key="1">
    <citation type="submission" date="2024-01" db="EMBL/GenBank/DDBJ databases">
        <authorList>
            <person name="Waweru B."/>
        </authorList>
    </citation>
    <scope>NUCLEOTIDE SEQUENCE [LARGE SCALE GENOMIC DNA]</scope>
</reference>
<name>A0AAV1QTI0_9ROSI</name>
<evidence type="ECO:0000256" key="2">
    <source>
        <dbReference type="ARBA" id="ARBA00014076"/>
    </source>
</evidence>
<evidence type="ECO:0000259" key="6">
    <source>
        <dbReference type="Pfam" id="PF04064"/>
    </source>
</evidence>
<dbReference type="PANTHER" id="PTHR13387">
    <property type="entry name" value="PROTEIN HGH1 HOMOLOG"/>
    <property type="match status" value="1"/>
</dbReference>
<proteinExistence type="inferred from homology"/>
<dbReference type="Gene3D" id="1.25.10.10">
    <property type="entry name" value="Leucine-rich Repeat Variant"/>
    <property type="match status" value="1"/>
</dbReference>
<feature type="repeat" description="ARM" evidence="4">
    <location>
        <begin position="46"/>
        <end position="87"/>
    </location>
</feature>
<dbReference type="InterPro" id="IPR007206">
    <property type="entry name" value="Protein_HGH1_C"/>
</dbReference>
<gene>
    <name evidence="7" type="ORF">DCAF_LOCUS1617</name>
</gene>
<dbReference type="EMBL" id="CAWUPB010000221">
    <property type="protein sequence ID" value="CAK7323984.1"/>
    <property type="molecule type" value="Genomic_DNA"/>
</dbReference>
<comment type="similarity">
    <text evidence="1">Belongs to the HGH1 family.</text>
</comment>
<dbReference type="Pfam" id="PF04064">
    <property type="entry name" value="DUF384"/>
    <property type="match status" value="1"/>
</dbReference>
<sequence>MSSELEELVGFLTSPSPPVKKAAVEIVRDLTGSEDGLLSLSKYASTVLPSLSQLLKEKKEVSEPAAEALINLSLNSNLAAKMVETGVIKTAMDMLYKPDSSITRLLVMLLVNLTQLDSGIASLLQIEDEKMQGLFVMKLVRSFCRSSDETRDDPFDHVGSILVNISKKEAGRKMLLDSKRGLLKQILQQFDSTNPLRKKGVSGTLRNCCFEAENQLQNLLLISEFLWPALLLPVAGKKIYSEQDTSKMPLELGSALSIEREQWDDPEIRVEALESIYLIIVQEAGLRAFWSVNGPRILQVGYEDEEDPKVMEAYERVGSLVRQFLLVLFSLQCFLLFVCFAPYSDYSFYSLFMAVGQRNPPVRHQNDSSFMYDPNQTDCFCHLPEDWKMLLLNSLNSSHFWCCGVQDNTLVVC</sequence>
<organism evidence="7 8">
    <name type="scientific">Dovyalis caffra</name>
    <dbReference type="NCBI Taxonomy" id="77055"/>
    <lineage>
        <taxon>Eukaryota</taxon>
        <taxon>Viridiplantae</taxon>
        <taxon>Streptophyta</taxon>
        <taxon>Embryophyta</taxon>
        <taxon>Tracheophyta</taxon>
        <taxon>Spermatophyta</taxon>
        <taxon>Magnoliopsida</taxon>
        <taxon>eudicotyledons</taxon>
        <taxon>Gunneridae</taxon>
        <taxon>Pentapetalae</taxon>
        <taxon>rosids</taxon>
        <taxon>fabids</taxon>
        <taxon>Malpighiales</taxon>
        <taxon>Salicaceae</taxon>
        <taxon>Flacourtieae</taxon>
        <taxon>Dovyalis</taxon>
    </lineage>
</organism>
<comment type="caution">
    <text evidence="7">The sequence shown here is derived from an EMBL/GenBank/DDBJ whole genome shotgun (WGS) entry which is preliminary data.</text>
</comment>
<evidence type="ECO:0000256" key="4">
    <source>
        <dbReference type="PROSITE-ProRule" id="PRU00259"/>
    </source>
</evidence>
<evidence type="ECO:0000256" key="3">
    <source>
        <dbReference type="ARBA" id="ARBA00022737"/>
    </source>
</evidence>
<dbReference type="Pfam" id="PF04063">
    <property type="entry name" value="DUF383"/>
    <property type="match status" value="1"/>
</dbReference>
<keyword evidence="3" id="KW-0677">Repeat</keyword>
<accession>A0AAV1QTI0</accession>
<dbReference type="InterPro" id="IPR011989">
    <property type="entry name" value="ARM-like"/>
</dbReference>
<dbReference type="InterPro" id="IPR007205">
    <property type="entry name" value="Protein_HGH1_N"/>
</dbReference>
<dbReference type="InterPro" id="IPR016024">
    <property type="entry name" value="ARM-type_fold"/>
</dbReference>
<feature type="domain" description="Protein HGH1 C-terminal" evidence="6">
    <location>
        <begin position="275"/>
        <end position="321"/>
    </location>
</feature>
<protein>
    <recommendedName>
        <fullName evidence="2">Protein HGH1 homolog</fullName>
    </recommendedName>
</protein>
<evidence type="ECO:0000256" key="1">
    <source>
        <dbReference type="ARBA" id="ARBA00006712"/>
    </source>
</evidence>
<dbReference type="AlphaFoldDB" id="A0AAV1QTI0"/>
<dbReference type="InterPro" id="IPR000225">
    <property type="entry name" value="Armadillo"/>
</dbReference>
<dbReference type="InterPro" id="IPR039717">
    <property type="entry name" value="Hgh1"/>
</dbReference>
<evidence type="ECO:0000313" key="8">
    <source>
        <dbReference type="Proteomes" id="UP001314170"/>
    </source>
</evidence>
<evidence type="ECO:0000313" key="7">
    <source>
        <dbReference type="EMBL" id="CAK7323984.1"/>
    </source>
</evidence>
<evidence type="ECO:0000259" key="5">
    <source>
        <dbReference type="Pfam" id="PF04063"/>
    </source>
</evidence>
<keyword evidence="8" id="KW-1185">Reference proteome</keyword>
<feature type="domain" description="Protein HGH1 N-terminal" evidence="5">
    <location>
        <begin position="95"/>
        <end position="269"/>
    </location>
</feature>
<dbReference type="Proteomes" id="UP001314170">
    <property type="component" value="Unassembled WGS sequence"/>
</dbReference>
<dbReference type="PROSITE" id="PS50176">
    <property type="entry name" value="ARM_REPEAT"/>
    <property type="match status" value="1"/>
</dbReference>
<dbReference type="SUPFAM" id="SSF48371">
    <property type="entry name" value="ARM repeat"/>
    <property type="match status" value="1"/>
</dbReference>
<dbReference type="PANTHER" id="PTHR13387:SF9">
    <property type="entry name" value="PROTEIN HGH1 HOMOLOG"/>
    <property type="match status" value="1"/>
</dbReference>